<dbReference type="OrthoDB" id="1643408at2"/>
<dbReference type="AlphaFoldDB" id="W7CRM5"/>
<accession>W7CRM5</accession>
<dbReference type="STRING" id="1265861.BCAMP_08896"/>
<evidence type="ECO:0000313" key="6">
    <source>
        <dbReference type="Proteomes" id="UP000019243"/>
    </source>
</evidence>
<dbReference type="GO" id="GO:0016491">
    <property type="term" value="F:oxidoreductase activity"/>
    <property type="evidence" value="ECO:0007669"/>
    <property type="project" value="UniProtKB-KW"/>
</dbReference>
<evidence type="ECO:0000256" key="1">
    <source>
        <dbReference type="ARBA" id="ARBA00022630"/>
    </source>
</evidence>
<dbReference type="InterPro" id="IPR051814">
    <property type="entry name" value="NAD(P)H-dep_FMN_reductase"/>
</dbReference>
<dbReference type="RefSeq" id="WP_035314960.1">
    <property type="nucleotide sequence ID" value="NZ_AODH01000036.1"/>
</dbReference>
<dbReference type="InterPro" id="IPR029039">
    <property type="entry name" value="Flavoprotein-like_sf"/>
</dbReference>
<proteinExistence type="predicted"/>
<comment type="caution">
    <text evidence="5">The sequence shown here is derived from an EMBL/GenBank/DDBJ whole genome shotgun (WGS) entry which is preliminary data.</text>
</comment>
<dbReference type="InterPro" id="IPR005025">
    <property type="entry name" value="FMN_Rdtase-like_dom"/>
</dbReference>
<feature type="domain" description="NADPH-dependent FMN reductase-like" evidence="4">
    <location>
        <begin position="1"/>
        <end position="144"/>
    </location>
</feature>
<keyword evidence="2" id="KW-0288">FMN</keyword>
<reference evidence="5 6" key="1">
    <citation type="submission" date="2012-12" db="EMBL/GenBank/DDBJ databases">
        <title>Novel taxa of Listeriaceae from agricultural environments in the United States.</title>
        <authorList>
            <person name="den Bakker H.C."/>
            <person name="Allred A."/>
            <person name="Warchocki S."/>
            <person name="Wright E.M."/>
            <person name="Burrell A."/>
            <person name="Nightingale K.K."/>
            <person name="Kephart D."/>
            <person name="Wiedmann M."/>
        </authorList>
    </citation>
    <scope>NUCLEOTIDE SEQUENCE [LARGE SCALE GENOMIC DNA]</scope>
    <source>
        <strain evidence="5 6">FSL F6-1037</strain>
    </source>
</reference>
<evidence type="ECO:0000259" key="4">
    <source>
        <dbReference type="Pfam" id="PF03358"/>
    </source>
</evidence>
<keyword evidence="6" id="KW-1185">Reference proteome</keyword>
<dbReference type="Proteomes" id="UP000019243">
    <property type="component" value="Unassembled WGS sequence"/>
</dbReference>
<evidence type="ECO:0000256" key="3">
    <source>
        <dbReference type="ARBA" id="ARBA00023002"/>
    </source>
</evidence>
<name>W7CRM5_9LIST</name>
<dbReference type="SUPFAM" id="SSF52218">
    <property type="entry name" value="Flavoproteins"/>
    <property type="match status" value="1"/>
</dbReference>
<dbReference type="Gene3D" id="3.40.50.360">
    <property type="match status" value="1"/>
</dbReference>
<dbReference type="Pfam" id="PF03358">
    <property type="entry name" value="FMN_red"/>
    <property type="match status" value="1"/>
</dbReference>
<dbReference type="PANTHER" id="PTHR43408">
    <property type="entry name" value="FMN REDUCTASE (NADPH)"/>
    <property type="match status" value="1"/>
</dbReference>
<keyword evidence="3" id="KW-0560">Oxidoreductase</keyword>
<organism evidence="5 6">
    <name type="scientific">Brochothrix campestris FSL F6-1037</name>
    <dbReference type="NCBI Taxonomy" id="1265861"/>
    <lineage>
        <taxon>Bacteria</taxon>
        <taxon>Bacillati</taxon>
        <taxon>Bacillota</taxon>
        <taxon>Bacilli</taxon>
        <taxon>Bacillales</taxon>
        <taxon>Listeriaceae</taxon>
        <taxon>Brochothrix</taxon>
    </lineage>
</organism>
<sequence length="183" mass="20237">MNIVGLTGAVVGKKTRIAMDHALTTLRNRYPLHQVTLIDISDYELVYSDGRPYETYTGDTRYVTETLMAADAIIVGTPTFQASIPGALKNVFDLLPIDALKQKKVGIIVTAGSQKHFLMVEQQLKPILSYMKADLLPSYVFLEEADYANDAIITPNCLQRLEELALALVTGAEQLERKVKAAH</sequence>
<keyword evidence="1" id="KW-0285">Flavoprotein</keyword>
<dbReference type="EMBL" id="AODH01000036">
    <property type="protein sequence ID" value="EUJ38371.1"/>
    <property type="molecule type" value="Genomic_DNA"/>
</dbReference>
<gene>
    <name evidence="5" type="ORF">BCAMP_08896</name>
</gene>
<protein>
    <submittedName>
        <fullName evidence="5">NADH-dependent FMN reductase</fullName>
    </submittedName>
</protein>
<dbReference type="PATRIC" id="fig|1265861.3.peg.1745"/>
<evidence type="ECO:0000256" key="2">
    <source>
        <dbReference type="ARBA" id="ARBA00022643"/>
    </source>
</evidence>
<dbReference type="PANTHER" id="PTHR43408:SF2">
    <property type="entry name" value="FMN REDUCTASE (NADPH)"/>
    <property type="match status" value="1"/>
</dbReference>
<evidence type="ECO:0000313" key="5">
    <source>
        <dbReference type="EMBL" id="EUJ38371.1"/>
    </source>
</evidence>